<protein>
    <submittedName>
        <fullName evidence="1">Uncharacterized protein</fullName>
    </submittedName>
</protein>
<gene>
    <name evidence="1" type="ORF">AV530_002329</name>
</gene>
<evidence type="ECO:0000313" key="2">
    <source>
        <dbReference type="Proteomes" id="UP000190648"/>
    </source>
</evidence>
<sequence>MLEKKELLDVLVEAEEKRFKPVIPVFYCIRVELLTDLSVTDIWPLVEAIGHGYTRKHAPAASYTCLGRFLRSDQEPSTDTRLLENTQPSQDHRAVLISIR</sequence>
<dbReference type="AlphaFoldDB" id="A0A1V4K672"/>
<evidence type="ECO:0000313" key="1">
    <source>
        <dbReference type="EMBL" id="OPJ79881.1"/>
    </source>
</evidence>
<comment type="caution">
    <text evidence="1">The sequence shown here is derived from an EMBL/GenBank/DDBJ whole genome shotgun (WGS) entry which is preliminary data.</text>
</comment>
<name>A0A1V4K672_PATFA</name>
<dbReference type="Proteomes" id="UP000190648">
    <property type="component" value="Unassembled WGS sequence"/>
</dbReference>
<reference evidence="1 2" key="1">
    <citation type="submission" date="2016-02" db="EMBL/GenBank/DDBJ databases">
        <title>Band-tailed pigeon sequencing and assembly.</title>
        <authorList>
            <person name="Soares A.E."/>
            <person name="Novak B.J."/>
            <person name="Rice E.S."/>
            <person name="O'Connell B."/>
            <person name="Chang D."/>
            <person name="Weber S."/>
            <person name="Shapiro B."/>
        </authorList>
    </citation>
    <scope>NUCLEOTIDE SEQUENCE [LARGE SCALE GENOMIC DNA]</scope>
    <source>
        <strain evidence="1">BTP2013</strain>
        <tissue evidence="1">Blood</tissue>
    </source>
</reference>
<dbReference type="EMBL" id="LSYS01004331">
    <property type="protein sequence ID" value="OPJ79881.1"/>
    <property type="molecule type" value="Genomic_DNA"/>
</dbReference>
<organism evidence="1 2">
    <name type="scientific">Patagioenas fasciata monilis</name>
    <dbReference type="NCBI Taxonomy" id="372326"/>
    <lineage>
        <taxon>Eukaryota</taxon>
        <taxon>Metazoa</taxon>
        <taxon>Chordata</taxon>
        <taxon>Craniata</taxon>
        <taxon>Vertebrata</taxon>
        <taxon>Euteleostomi</taxon>
        <taxon>Archelosauria</taxon>
        <taxon>Archosauria</taxon>
        <taxon>Dinosauria</taxon>
        <taxon>Saurischia</taxon>
        <taxon>Theropoda</taxon>
        <taxon>Coelurosauria</taxon>
        <taxon>Aves</taxon>
        <taxon>Neognathae</taxon>
        <taxon>Neoaves</taxon>
        <taxon>Columbimorphae</taxon>
        <taxon>Columbiformes</taxon>
        <taxon>Columbidae</taxon>
        <taxon>Patagioenas</taxon>
    </lineage>
</organism>
<accession>A0A1V4K672</accession>
<keyword evidence="2" id="KW-1185">Reference proteome</keyword>
<proteinExistence type="predicted"/>